<organism evidence="1 2">
    <name type="scientific">Digitaria exilis</name>
    <dbReference type="NCBI Taxonomy" id="1010633"/>
    <lineage>
        <taxon>Eukaryota</taxon>
        <taxon>Viridiplantae</taxon>
        <taxon>Streptophyta</taxon>
        <taxon>Embryophyta</taxon>
        <taxon>Tracheophyta</taxon>
        <taxon>Spermatophyta</taxon>
        <taxon>Magnoliopsida</taxon>
        <taxon>Liliopsida</taxon>
        <taxon>Poales</taxon>
        <taxon>Poaceae</taxon>
        <taxon>PACMAD clade</taxon>
        <taxon>Panicoideae</taxon>
        <taxon>Panicodae</taxon>
        <taxon>Paniceae</taxon>
        <taxon>Anthephorinae</taxon>
        <taxon>Digitaria</taxon>
    </lineage>
</organism>
<dbReference type="AlphaFoldDB" id="A0A835KEW5"/>
<sequence length="55" mass="5736">MPAKSRFIAFGNFHTSVASILVTQSSLLASTPSSLVAIGVRSSSGASYIYIRCAI</sequence>
<evidence type="ECO:0000313" key="2">
    <source>
        <dbReference type="Proteomes" id="UP000636709"/>
    </source>
</evidence>
<reference evidence="1" key="1">
    <citation type="submission" date="2020-07" db="EMBL/GenBank/DDBJ databases">
        <title>Genome sequence and genetic diversity analysis of an under-domesticated orphan crop, white fonio (Digitaria exilis).</title>
        <authorList>
            <person name="Bennetzen J.L."/>
            <person name="Chen S."/>
            <person name="Ma X."/>
            <person name="Wang X."/>
            <person name="Yssel A.E.J."/>
            <person name="Chaluvadi S.R."/>
            <person name="Johnson M."/>
            <person name="Gangashetty P."/>
            <person name="Hamidou F."/>
            <person name="Sanogo M.D."/>
            <person name="Zwaenepoel A."/>
            <person name="Wallace J."/>
            <person name="Van De Peer Y."/>
            <person name="Van Deynze A."/>
        </authorList>
    </citation>
    <scope>NUCLEOTIDE SEQUENCE</scope>
    <source>
        <tissue evidence="1">Leaves</tissue>
    </source>
</reference>
<evidence type="ECO:0000313" key="1">
    <source>
        <dbReference type="EMBL" id="KAF8724878.1"/>
    </source>
</evidence>
<keyword evidence="2" id="KW-1185">Reference proteome</keyword>
<gene>
    <name evidence="1" type="ORF">HU200_020714</name>
</gene>
<name>A0A835KEW5_9POAL</name>
<comment type="caution">
    <text evidence="1">The sequence shown here is derived from an EMBL/GenBank/DDBJ whole genome shotgun (WGS) entry which is preliminary data.</text>
</comment>
<dbReference type="Proteomes" id="UP000636709">
    <property type="component" value="Unassembled WGS sequence"/>
</dbReference>
<proteinExistence type="predicted"/>
<dbReference type="EMBL" id="JACEFO010001656">
    <property type="protein sequence ID" value="KAF8724878.1"/>
    <property type="molecule type" value="Genomic_DNA"/>
</dbReference>
<accession>A0A835KEW5</accession>
<protein>
    <submittedName>
        <fullName evidence="1">Uncharacterized protein</fullName>
    </submittedName>
</protein>